<feature type="chain" id="PRO_5043350205" evidence="1">
    <location>
        <begin position="23"/>
        <end position="109"/>
    </location>
</feature>
<dbReference type="AlphaFoldDB" id="A0AAV7LZI7"/>
<evidence type="ECO:0000313" key="3">
    <source>
        <dbReference type="Proteomes" id="UP001066276"/>
    </source>
</evidence>
<gene>
    <name evidence="2" type="ORF">NDU88_002091</name>
</gene>
<dbReference type="EMBL" id="JANPWB010000014">
    <property type="protein sequence ID" value="KAJ1096961.1"/>
    <property type="molecule type" value="Genomic_DNA"/>
</dbReference>
<accession>A0AAV7LZI7</accession>
<organism evidence="2 3">
    <name type="scientific">Pleurodeles waltl</name>
    <name type="common">Iberian ribbed newt</name>
    <dbReference type="NCBI Taxonomy" id="8319"/>
    <lineage>
        <taxon>Eukaryota</taxon>
        <taxon>Metazoa</taxon>
        <taxon>Chordata</taxon>
        <taxon>Craniata</taxon>
        <taxon>Vertebrata</taxon>
        <taxon>Euteleostomi</taxon>
        <taxon>Amphibia</taxon>
        <taxon>Batrachia</taxon>
        <taxon>Caudata</taxon>
        <taxon>Salamandroidea</taxon>
        <taxon>Salamandridae</taxon>
        <taxon>Pleurodelinae</taxon>
        <taxon>Pleurodeles</taxon>
    </lineage>
</organism>
<keyword evidence="1" id="KW-0732">Signal</keyword>
<protein>
    <submittedName>
        <fullName evidence="2">Uncharacterized protein</fullName>
    </submittedName>
</protein>
<name>A0AAV7LZI7_PLEWA</name>
<feature type="signal peptide" evidence="1">
    <location>
        <begin position="1"/>
        <end position="22"/>
    </location>
</feature>
<reference evidence="2" key="1">
    <citation type="journal article" date="2022" name="bioRxiv">
        <title>Sequencing and chromosome-scale assembly of the giantPleurodeles waltlgenome.</title>
        <authorList>
            <person name="Brown T."/>
            <person name="Elewa A."/>
            <person name="Iarovenko S."/>
            <person name="Subramanian E."/>
            <person name="Araus A.J."/>
            <person name="Petzold A."/>
            <person name="Susuki M."/>
            <person name="Suzuki K.-i.T."/>
            <person name="Hayashi T."/>
            <person name="Toyoda A."/>
            <person name="Oliveira C."/>
            <person name="Osipova E."/>
            <person name="Leigh N.D."/>
            <person name="Simon A."/>
            <person name="Yun M.H."/>
        </authorList>
    </citation>
    <scope>NUCLEOTIDE SEQUENCE</scope>
    <source>
        <strain evidence="2">20211129_DDA</strain>
        <tissue evidence="2">Liver</tissue>
    </source>
</reference>
<comment type="caution">
    <text evidence="2">The sequence shown here is derived from an EMBL/GenBank/DDBJ whole genome shotgun (WGS) entry which is preliminary data.</text>
</comment>
<dbReference type="Proteomes" id="UP001066276">
    <property type="component" value="Chromosome 10"/>
</dbReference>
<proteinExistence type="predicted"/>
<sequence>MGIGARHALVVPLSLLLYVLVAKPLICQLRVSLSDWAIDYEGERSCSLYINDLLVYRRNPAEDLLHILTILDNFGRQSGLRISHRSHCCTQQPGFQWYYNSGLLPRDPM</sequence>
<evidence type="ECO:0000256" key="1">
    <source>
        <dbReference type="SAM" id="SignalP"/>
    </source>
</evidence>
<evidence type="ECO:0000313" key="2">
    <source>
        <dbReference type="EMBL" id="KAJ1096961.1"/>
    </source>
</evidence>
<keyword evidence="3" id="KW-1185">Reference proteome</keyword>